<feature type="compositionally biased region" description="Basic and acidic residues" evidence="1">
    <location>
        <begin position="161"/>
        <end position="171"/>
    </location>
</feature>
<evidence type="ECO:0000313" key="2">
    <source>
        <dbReference type="EMBL" id="XBH00975.1"/>
    </source>
</evidence>
<protein>
    <recommendedName>
        <fullName evidence="3">Lipoprotein</fullName>
    </recommendedName>
</protein>
<dbReference type="PROSITE" id="PS51257">
    <property type="entry name" value="PROKAR_LIPOPROTEIN"/>
    <property type="match status" value="1"/>
</dbReference>
<accession>A0AAU7C774</accession>
<dbReference type="AlphaFoldDB" id="A0AAU7C774"/>
<reference evidence="2" key="1">
    <citation type="submission" date="2024-05" db="EMBL/GenBank/DDBJ databases">
        <title>Planctomycetes of the genus Singulisphaera possess chitinolytic capabilities.</title>
        <authorList>
            <person name="Ivanova A."/>
        </authorList>
    </citation>
    <scope>NUCLEOTIDE SEQUENCE</scope>
    <source>
        <strain evidence="2">Ch08T</strain>
    </source>
</reference>
<gene>
    <name evidence="2" type="ORF">V5E97_21740</name>
</gene>
<evidence type="ECO:0000256" key="1">
    <source>
        <dbReference type="SAM" id="MobiDB-lite"/>
    </source>
</evidence>
<evidence type="ECO:0008006" key="3">
    <source>
        <dbReference type="Google" id="ProtNLM"/>
    </source>
</evidence>
<feature type="region of interest" description="Disordered" evidence="1">
    <location>
        <begin position="161"/>
        <end position="200"/>
    </location>
</feature>
<feature type="compositionally biased region" description="Polar residues" evidence="1">
    <location>
        <begin position="189"/>
        <end position="200"/>
    </location>
</feature>
<dbReference type="EMBL" id="CP155447">
    <property type="protein sequence ID" value="XBH00975.1"/>
    <property type="molecule type" value="Genomic_DNA"/>
</dbReference>
<name>A0AAU7C774_9BACT</name>
<proteinExistence type="predicted"/>
<sequence length="289" mass="31752">MSRRNYHALVVFACAVSGCTPDLPAPAPAQDSVYRASPRPGAPTPPPVSSRRDALSTDQDHARFTGVTAADRRFAAFLREKSAGMVRQASVNAKEGGQIRVQLDSSVAPDDTLPLTKSLMAGARRDFPGQPLTLSMYDPNGDPILKAIYHPDQGVQYRIAHEGESGVRRNETATPDVTTERNRPPSAPSSPLTRSGTTQADQKFAEWAEDHGRTYLRYVQADLERNGRLWFGVTRETKPADVPALTRSLLEGAMKEFPRRELIATVFDPEGEKIGRARMGADGQLRWEK</sequence>
<feature type="compositionally biased region" description="Basic and acidic residues" evidence="1">
    <location>
        <begin position="50"/>
        <end position="59"/>
    </location>
</feature>
<feature type="region of interest" description="Disordered" evidence="1">
    <location>
        <begin position="30"/>
        <end position="59"/>
    </location>
</feature>
<dbReference type="RefSeq" id="WP_406693657.1">
    <property type="nucleotide sequence ID" value="NZ_CP155447.1"/>
</dbReference>
<organism evidence="2">
    <name type="scientific">Singulisphaera sp. Ch08</name>
    <dbReference type="NCBI Taxonomy" id="3120278"/>
    <lineage>
        <taxon>Bacteria</taxon>
        <taxon>Pseudomonadati</taxon>
        <taxon>Planctomycetota</taxon>
        <taxon>Planctomycetia</taxon>
        <taxon>Isosphaerales</taxon>
        <taxon>Isosphaeraceae</taxon>
        <taxon>Singulisphaera</taxon>
    </lineage>
</organism>